<dbReference type="EMBL" id="LK022887">
    <property type="protein sequence ID" value="VTZ66457.1"/>
    <property type="molecule type" value="Genomic_DNA"/>
</dbReference>
<gene>
    <name evidence="11" type="ORF">PCHAS_1012100</name>
    <name evidence="10" type="ORF">PCHCB_000230700</name>
</gene>
<dbReference type="Proteomes" id="UP000195489">
    <property type="component" value="Chromosome 10"/>
</dbReference>
<feature type="transmembrane region" description="Helical" evidence="9">
    <location>
        <begin position="54"/>
        <end position="77"/>
    </location>
</feature>
<keyword evidence="7 9" id="KW-0472">Membrane</keyword>
<dbReference type="Pfam" id="PF06645">
    <property type="entry name" value="SPC12"/>
    <property type="match status" value="1"/>
</dbReference>
<keyword evidence="6 9" id="KW-1133">Transmembrane helix</keyword>
<evidence type="ECO:0000256" key="3">
    <source>
        <dbReference type="ARBA" id="ARBA00017059"/>
    </source>
</evidence>
<accession>A0A077YHJ6</accession>
<evidence type="ECO:0000256" key="2">
    <source>
        <dbReference type="ARBA" id="ARBA00005245"/>
    </source>
</evidence>
<dbReference type="VEuPathDB" id="PlasmoDB:PCHAS_1012100"/>
<evidence type="ECO:0000256" key="5">
    <source>
        <dbReference type="ARBA" id="ARBA00022824"/>
    </source>
</evidence>
<dbReference type="KEGG" id="pcb:PCHAS_1012100"/>
<dbReference type="GeneID" id="3495837"/>
<reference evidence="11" key="2">
    <citation type="submission" date="2014-05" db="EMBL/GenBank/DDBJ databases">
        <authorList>
            <person name="Aslett M.A."/>
            <person name="De Silva N."/>
        </authorList>
    </citation>
    <scope>NUCLEOTIDE SEQUENCE</scope>
    <source>
        <strain evidence="11">AS</strain>
    </source>
</reference>
<dbReference type="OrthoDB" id="263893at2759"/>
<dbReference type="Proteomes" id="UP000071118">
    <property type="component" value="Chromosome 10"/>
</dbReference>
<feature type="transmembrane region" description="Helical" evidence="9">
    <location>
        <begin position="26"/>
        <end position="48"/>
    </location>
</feature>
<evidence type="ECO:0000313" key="10">
    <source>
        <dbReference type="EMBL" id="SCM04051.1"/>
    </source>
</evidence>
<sequence>MGFIACIVNTFVCLARNQMDFQGQQLAFLIKNIIFTIATIASIGIGYHKQDLALGTYIILAGSALSTILVVPTWPIYNRHPIKWEESPTSKQKKK</sequence>
<proteinExistence type="inferred from homology"/>
<evidence type="ECO:0000313" key="13">
    <source>
        <dbReference type="Proteomes" id="UP000195489"/>
    </source>
</evidence>
<evidence type="ECO:0000256" key="8">
    <source>
        <dbReference type="ARBA" id="ARBA00045204"/>
    </source>
</evidence>
<dbReference type="PANTHER" id="PTHR13202">
    <property type="entry name" value="MICROSOMAL SIGNAL PEPTIDASE 12 KDA SUBUNIT"/>
    <property type="match status" value="1"/>
</dbReference>
<dbReference type="InterPro" id="IPR009542">
    <property type="entry name" value="Spc1/SPCS1"/>
</dbReference>
<keyword evidence="4 9" id="KW-0812">Transmembrane</keyword>
<dbReference type="AlphaFoldDB" id="A0A077YHJ6"/>
<comment type="function">
    <text evidence="8">Component of the signal peptidase complex (SPC) which catalyzes the cleavage of N-terminal signal sequences from nascent proteins as they are translocated into the lumen of the endoplasmic reticulum. Dispensable for SPC enzymatic activity.</text>
</comment>
<protein>
    <recommendedName>
        <fullName evidence="3">Signal peptidase complex subunit 1</fullName>
    </recommendedName>
</protein>
<comment type="similarity">
    <text evidence="2">Belongs to the SPCS1 family.</text>
</comment>
<dbReference type="PANTHER" id="PTHR13202:SF0">
    <property type="entry name" value="SIGNAL PEPTIDASE COMPLEX SUBUNIT 1"/>
    <property type="match status" value="1"/>
</dbReference>
<reference evidence="11 12" key="1">
    <citation type="journal article" date="2014" name="BMC Biol.">
        <title>A comprehensive evaluation of rodent malaria parasite genomes and gene expression.</title>
        <authorList>
            <person name="Otto T.D."/>
            <person name="Bohme U."/>
            <person name="Jackson A.P."/>
            <person name="Hunt M."/>
            <person name="Franke-Fayard B."/>
            <person name="Hoeijmakers W.A."/>
            <person name="Religa A.A."/>
            <person name="Robertson L."/>
            <person name="Sanders M."/>
            <person name="Ogun S.A."/>
            <person name="Cunningham D."/>
            <person name="Erhart A."/>
            <person name="Billker O."/>
            <person name="Khan S.M."/>
            <person name="Stunnenberg H.G."/>
            <person name="Langhorne J."/>
            <person name="Holder A.A."/>
            <person name="Waters A.P."/>
            <person name="Newbold C.I."/>
            <person name="Pain A."/>
            <person name="Berriman M."/>
            <person name="Janse C.J."/>
        </authorList>
    </citation>
    <scope>NUCLEOTIDE SEQUENCE [LARGE SCALE GENOMIC DNA]</scope>
    <source>
        <strain evidence="11 12">AS</strain>
    </source>
</reference>
<name>A0A077YHJ6_PLACU</name>
<dbReference type="GO" id="GO:0006465">
    <property type="term" value="P:signal peptide processing"/>
    <property type="evidence" value="ECO:0007669"/>
    <property type="project" value="InterPro"/>
</dbReference>
<evidence type="ECO:0000313" key="11">
    <source>
        <dbReference type="EMBL" id="VTZ66457.1"/>
    </source>
</evidence>
<evidence type="ECO:0000313" key="12">
    <source>
        <dbReference type="Proteomes" id="UP000071118"/>
    </source>
</evidence>
<dbReference type="RefSeq" id="XP_742742.1">
    <property type="nucleotide sequence ID" value="XM_737649.1"/>
</dbReference>
<keyword evidence="12" id="KW-1185">Reference proteome</keyword>
<organism evidence="11 12">
    <name type="scientific">Plasmodium chabaudi chabaudi</name>
    <dbReference type="NCBI Taxonomy" id="31271"/>
    <lineage>
        <taxon>Eukaryota</taxon>
        <taxon>Sar</taxon>
        <taxon>Alveolata</taxon>
        <taxon>Apicomplexa</taxon>
        <taxon>Aconoidasida</taxon>
        <taxon>Haemosporida</taxon>
        <taxon>Plasmodiidae</taxon>
        <taxon>Plasmodium</taxon>
        <taxon>Plasmodium (Vinckeia)</taxon>
    </lineage>
</organism>
<reference evidence="11" key="3">
    <citation type="submission" date="2019-05" db="EMBL/GenBank/DDBJ databases">
        <authorList>
            <consortium name="Pathogen Informatics"/>
        </authorList>
    </citation>
    <scope>NUCLEOTIDE SEQUENCE</scope>
    <source>
        <strain evidence="11">AS</strain>
        <strain evidence="10 13">CB</strain>
    </source>
</reference>
<evidence type="ECO:0000256" key="4">
    <source>
        <dbReference type="ARBA" id="ARBA00022692"/>
    </source>
</evidence>
<dbReference type="GO" id="GO:0045047">
    <property type="term" value="P:protein targeting to ER"/>
    <property type="evidence" value="ECO:0007669"/>
    <property type="project" value="TreeGrafter"/>
</dbReference>
<evidence type="ECO:0000256" key="7">
    <source>
        <dbReference type="ARBA" id="ARBA00023136"/>
    </source>
</evidence>
<evidence type="ECO:0000256" key="9">
    <source>
        <dbReference type="SAM" id="Phobius"/>
    </source>
</evidence>
<evidence type="ECO:0000256" key="1">
    <source>
        <dbReference type="ARBA" id="ARBA00004477"/>
    </source>
</evidence>
<evidence type="ECO:0000256" key="6">
    <source>
        <dbReference type="ARBA" id="ARBA00022989"/>
    </source>
</evidence>
<comment type="subcellular location">
    <subcellularLocation>
        <location evidence="1">Endoplasmic reticulum membrane</location>
        <topology evidence="1">Multi-pass membrane protein</topology>
    </subcellularLocation>
</comment>
<keyword evidence="5" id="KW-0256">Endoplasmic reticulum</keyword>
<dbReference type="GO" id="GO:0005787">
    <property type="term" value="C:signal peptidase complex"/>
    <property type="evidence" value="ECO:0007669"/>
    <property type="project" value="InterPro"/>
</dbReference>
<dbReference type="EMBL" id="LT608162">
    <property type="protein sequence ID" value="SCM04051.1"/>
    <property type="molecule type" value="Genomic_DNA"/>
</dbReference>